<keyword evidence="2" id="KW-1185">Reference proteome</keyword>
<evidence type="ECO:0000313" key="2">
    <source>
        <dbReference type="Proteomes" id="UP000054466"/>
    </source>
</evidence>
<dbReference type="GeneID" id="27341716"/>
<dbReference type="EMBL" id="KN847041">
    <property type="protein sequence ID" value="KIW30828.1"/>
    <property type="molecule type" value="Genomic_DNA"/>
</dbReference>
<protein>
    <submittedName>
        <fullName evidence="1">Uncharacterized protein</fullName>
    </submittedName>
</protein>
<proteinExistence type="predicted"/>
<sequence>MAQVSNYESLTITSTLLTLPKGFRYTWSSRFEWYISEYLWVKSLVGSSPTLINRMLLFFGFSFHGTGRRGGWKAGMVADEGRYRPGGNGGLALEHRELSPFTFAGTGRDLVF</sequence>
<accession>A0A0D2CI62</accession>
<dbReference type="HOGENOM" id="CLU_2145597_0_0_1"/>
<dbReference type="Proteomes" id="UP000054466">
    <property type="component" value="Unassembled WGS sequence"/>
</dbReference>
<gene>
    <name evidence="1" type="ORF">PV07_02522</name>
</gene>
<name>A0A0D2CI62_9EURO</name>
<dbReference type="AlphaFoldDB" id="A0A0D2CI62"/>
<dbReference type="VEuPathDB" id="FungiDB:PV07_02522"/>
<reference evidence="1 2" key="1">
    <citation type="submission" date="2015-01" db="EMBL/GenBank/DDBJ databases">
        <title>The Genome Sequence of Cladophialophora immunda CBS83496.</title>
        <authorList>
            <consortium name="The Broad Institute Genomics Platform"/>
            <person name="Cuomo C."/>
            <person name="de Hoog S."/>
            <person name="Gorbushina A."/>
            <person name="Stielow B."/>
            <person name="Teixiera M."/>
            <person name="Abouelleil A."/>
            <person name="Chapman S.B."/>
            <person name="Priest M."/>
            <person name="Young S.K."/>
            <person name="Wortman J."/>
            <person name="Nusbaum C."/>
            <person name="Birren B."/>
        </authorList>
    </citation>
    <scope>NUCLEOTIDE SEQUENCE [LARGE SCALE GENOMIC DNA]</scope>
    <source>
        <strain evidence="1 2">CBS 83496</strain>
    </source>
</reference>
<dbReference type="RefSeq" id="XP_016251044.1">
    <property type="nucleotide sequence ID" value="XM_016389142.1"/>
</dbReference>
<evidence type="ECO:0000313" key="1">
    <source>
        <dbReference type="EMBL" id="KIW30828.1"/>
    </source>
</evidence>
<organism evidence="1 2">
    <name type="scientific">Cladophialophora immunda</name>
    <dbReference type="NCBI Taxonomy" id="569365"/>
    <lineage>
        <taxon>Eukaryota</taxon>
        <taxon>Fungi</taxon>
        <taxon>Dikarya</taxon>
        <taxon>Ascomycota</taxon>
        <taxon>Pezizomycotina</taxon>
        <taxon>Eurotiomycetes</taxon>
        <taxon>Chaetothyriomycetidae</taxon>
        <taxon>Chaetothyriales</taxon>
        <taxon>Herpotrichiellaceae</taxon>
        <taxon>Cladophialophora</taxon>
    </lineage>
</organism>